<dbReference type="EMBL" id="LAZR01008403">
    <property type="protein sequence ID" value="KKM78977.1"/>
    <property type="molecule type" value="Genomic_DNA"/>
</dbReference>
<evidence type="ECO:0000259" key="1">
    <source>
        <dbReference type="Pfam" id="PF09834"/>
    </source>
</evidence>
<dbReference type="InterPro" id="IPR018638">
    <property type="entry name" value="DUF2061_membrane"/>
</dbReference>
<sequence>MINFHKRTFVKGCTWELSGAILLALIWYLYTGEAISASLFSIGYTVLRVGMYYLHERIWKRTSWGKSSLPKEEDSE</sequence>
<comment type="caution">
    <text evidence="2">The sequence shown here is derived from an EMBL/GenBank/DDBJ whole genome shotgun (WGS) entry which is preliminary data.</text>
</comment>
<dbReference type="AlphaFoldDB" id="A0A0F9NC75"/>
<organism evidence="2">
    <name type="scientific">marine sediment metagenome</name>
    <dbReference type="NCBI Taxonomy" id="412755"/>
    <lineage>
        <taxon>unclassified sequences</taxon>
        <taxon>metagenomes</taxon>
        <taxon>ecological metagenomes</taxon>
    </lineage>
</organism>
<proteinExistence type="predicted"/>
<feature type="domain" description="DUF2061" evidence="1">
    <location>
        <begin position="10"/>
        <end position="60"/>
    </location>
</feature>
<name>A0A0F9NC75_9ZZZZ</name>
<gene>
    <name evidence="2" type="ORF">LCGC14_1354600</name>
</gene>
<protein>
    <recommendedName>
        <fullName evidence="1">DUF2061 domain-containing protein</fullName>
    </recommendedName>
</protein>
<reference evidence="2" key="1">
    <citation type="journal article" date="2015" name="Nature">
        <title>Complex archaea that bridge the gap between prokaryotes and eukaryotes.</title>
        <authorList>
            <person name="Spang A."/>
            <person name="Saw J.H."/>
            <person name="Jorgensen S.L."/>
            <person name="Zaremba-Niedzwiedzka K."/>
            <person name="Martijn J."/>
            <person name="Lind A.E."/>
            <person name="van Eijk R."/>
            <person name="Schleper C."/>
            <person name="Guy L."/>
            <person name="Ettema T.J."/>
        </authorList>
    </citation>
    <scope>NUCLEOTIDE SEQUENCE</scope>
</reference>
<evidence type="ECO:0000313" key="2">
    <source>
        <dbReference type="EMBL" id="KKM78977.1"/>
    </source>
</evidence>
<dbReference type="Pfam" id="PF09834">
    <property type="entry name" value="DUF2061"/>
    <property type="match status" value="1"/>
</dbReference>
<accession>A0A0F9NC75</accession>